<keyword evidence="7 12" id="KW-0067">ATP-binding</keyword>
<evidence type="ECO:0000259" key="11">
    <source>
        <dbReference type="PROSITE" id="PS50893"/>
    </source>
</evidence>
<keyword evidence="8" id="KW-1278">Translocase</keyword>
<dbReference type="Gene3D" id="3.40.50.300">
    <property type="entry name" value="P-loop containing nucleotide triphosphate hydrolases"/>
    <property type="match status" value="2"/>
</dbReference>
<organism evidence="12 13">
    <name type="scientific">Allocatelliglobosispora scoriae</name>
    <dbReference type="NCBI Taxonomy" id="643052"/>
    <lineage>
        <taxon>Bacteria</taxon>
        <taxon>Bacillati</taxon>
        <taxon>Actinomycetota</taxon>
        <taxon>Actinomycetes</taxon>
        <taxon>Micromonosporales</taxon>
        <taxon>Micromonosporaceae</taxon>
        <taxon>Allocatelliglobosispora</taxon>
    </lineage>
</organism>
<dbReference type="InterPro" id="IPR017871">
    <property type="entry name" value="ABC_transporter-like_CS"/>
</dbReference>
<dbReference type="PANTHER" id="PTHR43297">
    <property type="entry name" value="OLIGOPEPTIDE TRANSPORT ATP-BINDING PROTEIN APPD"/>
    <property type="match status" value="1"/>
</dbReference>
<evidence type="ECO:0000256" key="9">
    <source>
        <dbReference type="ARBA" id="ARBA00023136"/>
    </source>
</evidence>
<evidence type="ECO:0000256" key="8">
    <source>
        <dbReference type="ARBA" id="ARBA00022967"/>
    </source>
</evidence>
<feature type="compositionally biased region" description="Low complexity" evidence="10">
    <location>
        <begin position="239"/>
        <end position="267"/>
    </location>
</feature>
<feature type="compositionally biased region" description="Pro residues" evidence="10">
    <location>
        <begin position="276"/>
        <end position="292"/>
    </location>
</feature>
<dbReference type="PROSITE" id="PS00641">
    <property type="entry name" value="COMPLEX1_75K_1"/>
    <property type="match status" value="1"/>
</dbReference>
<dbReference type="Pfam" id="PF00005">
    <property type="entry name" value="ABC_tran"/>
    <property type="match status" value="2"/>
</dbReference>
<keyword evidence="5" id="KW-0997">Cell inner membrane</keyword>
<protein>
    <submittedName>
        <fullName evidence="12">Peptide/nickel transport system ATP-binding protein</fullName>
    </submittedName>
</protein>
<dbReference type="InterPro" id="IPR050388">
    <property type="entry name" value="ABC_Ni/Peptide_Import"/>
</dbReference>
<reference evidence="12 13" key="1">
    <citation type="submission" date="2020-08" db="EMBL/GenBank/DDBJ databases">
        <title>Sequencing the genomes of 1000 actinobacteria strains.</title>
        <authorList>
            <person name="Klenk H.-P."/>
        </authorList>
    </citation>
    <scope>NUCLEOTIDE SEQUENCE [LARGE SCALE GENOMIC DNA]</scope>
    <source>
        <strain evidence="12 13">DSM 45362</strain>
    </source>
</reference>
<keyword evidence="6" id="KW-0547">Nucleotide-binding</keyword>
<comment type="subcellular location">
    <subcellularLocation>
        <location evidence="1">Cell membrane</location>
        <topology evidence="1">Peripheral membrane protein</topology>
    </subcellularLocation>
</comment>
<dbReference type="InterPro" id="IPR003593">
    <property type="entry name" value="AAA+_ATPase"/>
</dbReference>
<sequence>MTDFVSVEGLTLHIDGVPILRGVDLAVAPGAALGLVGESGSGKSMTVRAIAGLLPDGAATGGSVTVGGTDVPDLRRAALRRYHRSIGMVFQDPRTAVNPVHTVGAFLLERCRDRGDDRAAATRHAHDVLRRIGVTDPARRMAQYPFELSGGLLQRIMIASVMTERPALLLADEPTTALDVTTQADVLRLIADLRRETATAMIFVTHDLDLAAAVCERLAVLYAGRVLETGPADTLTAGRCTPTPGRCWPPGRRCTGGCRRCPSSRAAPARRRTPDPAAPTPPAAPSPRPAAPPRHRRRSRSDRRSSPATGRTSRPGATWTPTWRKESVKMPDEPLLTVTGVSKRYGDHQVVSDVSFTLDAGRTLAVVGESGAGKTTVGAIVSGLLAATSGSVTVCGEDRTRVARAARHRRRRGTQLQLVPQDPYATLDPAQRVGDALDEAVRLAAPGSAADRRARVGELLHLVGLDADHARATPARLSGGQRQRVAIARALAPRPRLLVLDEPVSALDVSVQAQILNVLNRLQRDLGTAYLFITHDLAVVRQIADEVVVMRHGRVVESGTADQVLDDPRDDYTRRLIASTPRPGWRLDDHP</sequence>
<dbReference type="InterPro" id="IPR027417">
    <property type="entry name" value="P-loop_NTPase"/>
</dbReference>
<accession>A0A841BE83</accession>
<dbReference type="InterPro" id="IPR003439">
    <property type="entry name" value="ABC_transporter-like_ATP-bd"/>
</dbReference>
<evidence type="ECO:0000256" key="10">
    <source>
        <dbReference type="SAM" id="MobiDB-lite"/>
    </source>
</evidence>
<dbReference type="AlphaFoldDB" id="A0A841BE83"/>
<evidence type="ECO:0000256" key="4">
    <source>
        <dbReference type="ARBA" id="ARBA00022475"/>
    </source>
</evidence>
<dbReference type="CDD" id="cd03257">
    <property type="entry name" value="ABC_NikE_OppD_transporters"/>
    <property type="match status" value="2"/>
</dbReference>
<evidence type="ECO:0000256" key="2">
    <source>
        <dbReference type="ARBA" id="ARBA00005417"/>
    </source>
</evidence>
<dbReference type="GO" id="GO:0008137">
    <property type="term" value="F:NADH dehydrogenase (ubiquinone) activity"/>
    <property type="evidence" value="ECO:0007669"/>
    <property type="project" value="InterPro"/>
</dbReference>
<proteinExistence type="inferred from homology"/>
<dbReference type="Proteomes" id="UP000587527">
    <property type="component" value="Unassembled WGS sequence"/>
</dbReference>
<comment type="caution">
    <text evidence="12">The sequence shown here is derived from an EMBL/GenBank/DDBJ whole genome shotgun (WGS) entry which is preliminary data.</text>
</comment>
<dbReference type="GO" id="GO:0042773">
    <property type="term" value="P:ATP synthesis coupled electron transport"/>
    <property type="evidence" value="ECO:0007669"/>
    <property type="project" value="InterPro"/>
</dbReference>
<keyword evidence="13" id="KW-1185">Reference proteome</keyword>
<evidence type="ECO:0000256" key="6">
    <source>
        <dbReference type="ARBA" id="ARBA00022741"/>
    </source>
</evidence>
<feature type="domain" description="ABC transporter" evidence="11">
    <location>
        <begin position="5"/>
        <end position="248"/>
    </location>
</feature>
<dbReference type="PROSITE" id="PS50893">
    <property type="entry name" value="ABC_TRANSPORTER_2"/>
    <property type="match status" value="2"/>
</dbReference>
<comment type="similarity">
    <text evidence="2">Belongs to the ABC transporter superfamily.</text>
</comment>
<name>A0A841BE83_9ACTN</name>
<dbReference type="GO" id="GO:0005886">
    <property type="term" value="C:plasma membrane"/>
    <property type="evidence" value="ECO:0007669"/>
    <property type="project" value="UniProtKB-SubCell"/>
</dbReference>
<evidence type="ECO:0000313" key="13">
    <source>
        <dbReference type="Proteomes" id="UP000587527"/>
    </source>
</evidence>
<evidence type="ECO:0000256" key="3">
    <source>
        <dbReference type="ARBA" id="ARBA00022448"/>
    </source>
</evidence>
<feature type="region of interest" description="Disordered" evidence="10">
    <location>
        <begin position="235"/>
        <end position="326"/>
    </location>
</feature>
<evidence type="ECO:0000256" key="5">
    <source>
        <dbReference type="ARBA" id="ARBA00022519"/>
    </source>
</evidence>
<evidence type="ECO:0000256" key="7">
    <source>
        <dbReference type="ARBA" id="ARBA00022840"/>
    </source>
</evidence>
<keyword evidence="3" id="KW-0813">Transport</keyword>
<dbReference type="EMBL" id="JACHMN010000001">
    <property type="protein sequence ID" value="MBB5867397.1"/>
    <property type="molecule type" value="Genomic_DNA"/>
</dbReference>
<keyword evidence="9" id="KW-0472">Membrane</keyword>
<gene>
    <name evidence="12" type="ORF">F4553_000776</name>
</gene>
<feature type="domain" description="ABC transporter" evidence="11">
    <location>
        <begin position="336"/>
        <end position="577"/>
    </location>
</feature>
<dbReference type="SUPFAM" id="SSF52540">
    <property type="entry name" value="P-loop containing nucleoside triphosphate hydrolases"/>
    <property type="match status" value="2"/>
</dbReference>
<dbReference type="PANTHER" id="PTHR43297:SF14">
    <property type="entry name" value="ATPASE AAA-TYPE CORE DOMAIN-CONTAINING PROTEIN"/>
    <property type="match status" value="1"/>
</dbReference>
<dbReference type="InterPro" id="IPR000283">
    <property type="entry name" value="NADH_UbQ_OxRdtase_75kDa_su_CS"/>
</dbReference>
<dbReference type="PROSITE" id="PS00211">
    <property type="entry name" value="ABC_TRANSPORTER_1"/>
    <property type="match status" value="1"/>
</dbReference>
<dbReference type="GO" id="GO:0005524">
    <property type="term" value="F:ATP binding"/>
    <property type="evidence" value="ECO:0007669"/>
    <property type="project" value="UniProtKB-KW"/>
</dbReference>
<dbReference type="NCBIfam" id="NF007739">
    <property type="entry name" value="PRK10419.1"/>
    <property type="match status" value="2"/>
</dbReference>
<evidence type="ECO:0000313" key="12">
    <source>
        <dbReference type="EMBL" id="MBB5867397.1"/>
    </source>
</evidence>
<dbReference type="GO" id="GO:0016887">
    <property type="term" value="F:ATP hydrolysis activity"/>
    <property type="evidence" value="ECO:0007669"/>
    <property type="project" value="InterPro"/>
</dbReference>
<dbReference type="SMART" id="SM00382">
    <property type="entry name" value="AAA"/>
    <property type="match status" value="2"/>
</dbReference>
<keyword evidence="4" id="KW-1003">Cell membrane</keyword>
<evidence type="ECO:0000256" key="1">
    <source>
        <dbReference type="ARBA" id="ARBA00004202"/>
    </source>
</evidence>